<feature type="transmembrane region" description="Helical" evidence="1">
    <location>
        <begin position="113"/>
        <end position="133"/>
    </location>
</feature>
<keyword evidence="1" id="KW-0812">Transmembrane</keyword>
<keyword evidence="1" id="KW-0472">Membrane</keyword>
<gene>
    <name evidence="2" type="ORF">BIW53_02655</name>
</gene>
<proteinExistence type="predicted"/>
<dbReference type="AlphaFoldDB" id="A0A1S1NCP1"/>
<reference evidence="2 3" key="1">
    <citation type="submission" date="2016-10" db="EMBL/GenBank/DDBJ databases">
        <title>Pseudoalteromonas amylolytica sp. nov., isolated from the surface seawater.</title>
        <authorList>
            <person name="Wu Y.-H."/>
            <person name="Cheng H."/>
            <person name="Jin X.-B."/>
            <person name="Wang C.-S."/>
            <person name="Xu X.-W."/>
        </authorList>
    </citation>
    <scope>NUCLEOTIDE SEQUENCE [LARGE SCALE GENOMIC DNA]</scope>
    <source>
        <strain evidence="2 3">JCM 12483</strain>
    </source>
</reference>
<protein>
    <submittedName>
        <fullName evidence="2">Uncharacterized protein</fullName>
    </submittedName>
</protein>
<dbReference type="EMBL" id="MNAN01000018">
    <property type="protein sequence ID" value="OHU97235.1"/>
    <property type="molecule type" value="Genomic_DNA"/>
</dbReference>
<feature type="transmembrane region" description="Helical" evidence="1">
    <location>
        <begin position="172"/>
        <end position="193"/>
    </location>
</feature>
<evidence type="ECO:0000256" key="1">
    <source>
        <dbReference type="SAM" id="Phobius"/>
    </source>
</evidence>
<evidence type="ECO:0000313" key="3">
    <source>
        <dbReference type="Proteomes" id="UP000180253"/>
    </source>
</evidence>
<feature type="transmembrane region" description="Helical" evidence="1">
    <location>
        <begin position="48"/>
        <end position="68"/>
    </location>
</feature>
<accession>A0A1S1NCP1</accession>
<feature type="transmembrane region" description="Helical" evidence="1">
    <location>
        <begin position="205"/>
        <end position="223"/>
    </location>
</feature>
<dbReference type="STRING" id="327939.BIW53_02655"/>
<name>A0A1S1NCP1_9GAMM</name>
<keyword evidence="3" id="KW-1185">Reference proteome</keyword>
<feature type="transmembrane region" description="Helical" evidence="1">
    <location>
        <begin position="80"/>
        <end position="101"/>
    </location>
</feature>
<comment type="caution">
    <text evidence="2">The sequence shown here is derived from an EMBL/GenBank/DDBJ whole genome shotgun (WGS) entry which is preliminary data.</text>
</comment>
<evidence type="ECO:0000313" key="2">
    <source>
        <dbReference type="EMBL" id="OHU97235.1"/>
    </source>
</evidence>
<feature type="transmembrane region" description="Helical" evidence="1">
    <location>
        <begin position="18"/>
        <end position="36"/>
    </location>
</feature>
<organism evidence="2 3">
    <name type="scientific">Pseudoalteromonas byunsanensis</name>
    <dbReference type="NCBI Taxonomy" id="327939"/>
    <lineage>
        <taxon>Bacteria</taxon>
        <taxon>Pseudomonadati</taxon>
        <taxon>Pseudomonadota</taxon>
        <taxon>Gammaproteobacteria</taxon>
        <taxon>Alteromonadales</taxon>
        <taxon>Pseudoalteromonadaceae</taxon>
        <taxon>Pseudoalteromonas</taxon>
    </lineage>
</organism>
<sequence length="224" mass="25697">MSCGGNFKAVFNMNFYKNYIHFISIIILLGFVPSYILQYESLTLIHHFHALLSFIWLVGLNVQPVVVVNRLGNIHKAFGWFLVCVGALMLISTLTLFISTFETRVDQGAIFRLVYLLDLFLLPSFVIFMLLAIVNRKHVMQHISYVVLATIMLLPPGLGRLIYGVFLMPLSLPVRLFFEPMVTLTVGSLLYFGHRQHWHFRPTKLALSGLCVTTALCYVYTYWL</sequence>
<dbReference type="Proteomes" id="UP000180253">
    <property type="component" value="Unassembled WGS sequence"/>
</dbReference>
<feature type="transmembrane region" description="Helical" evidence="1">
    <location>
        <begin position="145"/>
        <end position="166"/>
    </location>
</feature>
<keyword evidence="1" id="KW-1133">Transmembrane helix</keyword>